<protein>
    <recommendedName>
        <fullName evidence="2 8">GTPase Era</fullName>
    </recommendedName>
</protein>
<dbReference type="NCBIfam" id="NF000908">
    <property type="entry name" value="PRK00089.1"/>
    <property type="match status" value="1"/>
</dbReference>
<evidence type="ECO:0000313" key="13">
    <source>
        <dbReference type="EMBL" id="SEM43094.1"/>
    </source>
</evidence>
<dbReference type="GO" id="GO:0005525">
    <property type="term" value="F:GTP binding"/>
    <property type="evidence" value="ECO:0007669"/>
    <property type="project" value="UniProtKB-UniRule"/>
</dbReference>
<dbReference type="Pfam" id="PF01926">
    <property type="entry name" value="MMR_HSR1"/>
    <property type="match status" value="1"/>
</dbReference>
<keyword evidence="5 8" id="KW-0547">Nucleotide-binding</keyword>
<comment type="subcellular location">
    <subcellularLocation>
        <location evidence="8">Cytoplasm</location>
    </subcellularLocation>
    <subcellularLocation>
        <location evidence="8">Cell membrane</location>
        <topology evidence="8">Peripheral membrane protein</topology>
    </subcellularLocation>
</comment>
<keyword evidence="3 8" id="KW-0690">Ribosome biogenesis</keyword>
<feature type="binding site" evidence="8">
    <location>
        <begin position="58"/>
        <end position="62"/>
    </location>
    <ligand>
        <name>GTP</name>
        <dbReference type="ChEBI" id="CHEBI:37565"/>
    </ligand>
</feature>
<dbReference type="NCBIfam" id="TIGR00231">
    <property type="entry name" value="small_GTP"/>
    <property type="match status" value="1"/>
</dbReference>
<dbReference type="InterPro" id="IPR015946">
    <property type="entry name" value="KH_dom-like_a/b"/>
</dbReference>
<dbReference type="STRING" id="43775.SAMN04489760_11533"/>
<keyword evidence="8" id="KW-1003">Cell membrane</keyword>
<evidence type="ECO:0000259" key="12">
    <source>
        <dbReference type="PROSITE" id="PS51713"/>
    </source>
</evidence>
<dbReference type="RefSeq" id="WP_093883706.1">
    <property type="nucleotide sequence ID" value="NZ_FOBS01000015.1"/>
</dbReference>
<dbReference type="CDD" id="cd04163">
    <property type="entry name" value="Era"/>
    <property type="match status" value="1"/>
</dbReference>
<keyword evidence="6 8" id="KW-0694">RNA-binding</keyword>
<evidence type="ECO:0000256" key="10">
    <source>
        <dbReference type="RuleBase" id="RU003761"/>
    </source>
</evidence>
<dbReference type="FunFam" id="3.40.50.300:FF:000094">
    <property type="entry name" value="GTPase Era"/>
    <property type="match status" value="1"/>
</dbReference>
<feature type="domain" description="Era-type G" evidence="12">
    <location>
        <begin position="3"/>
        <end position="170"/>
    </location>
</feature>
<keyword evidence="8" id="KW-0963">Cytoplasm</keyword>
<dbReference type="SUPFAM" id="SSF54814">
    <property type="entry name" value="Prokaryotic type KH domain (KH-domain type II)"/>
    <property type="match status" value="1"/>
</dbReference>
<feature type="region of interest" description="G3" evidence="9">
    <location>
        <begin position="58"/>
        <end position="61"/>
    </location>
</feature>
<dbReference type="GO" id="GO:0003924">
    <property type="term" value="F:GTPase activity"/>
    <property type="evidence" value="ECO:0007669"/>
    <property type="project" value="UniProtKB-UniRule"/>
</dbReference>
<dbReference type="FunFam" id="3.30.300.20:FF:000003">
    <property type="entry name" value="GTPase Era"/>
    <property type="match status" value="1"/>
</dbReference>
<dbReference type="Gene3D" id="3.40.50.300">
    <property type="entry name" value="P-loop containing nucleotide triphosphate hydrolases"/>
    <property type="match status" value="1"/>
</dbReference>
<keyword evidence="8" id="KW-0699">rRNA-binding</keyword>
<feature type="region of interest" description="G1" evidence="9">
    <location>
        <begin position="11"/>
        <end position="18"/>
    </location>
</feature>
<dbReference type="CDD" id="cd22534">
    <property type="entry name" value="KH-II_Era"/>
    <property type="match status" value="1"/>
</dbReference>
<dbReference type="AlphaFoldDB" id="A0A1H7YB53"/>
<feature type="binding site" evidence="8">
    <location>
        <begin position="120"/>
        <end position="123"/>
    </location>
    <ligand>
        <name>GTP</name>
        <dbReference type="ChEBI" id="CHEBI:37565"/>
    </ligand>
</feature>
<reference evidence="13 14" key="1">
    <citation type="submission" date="2016-10" db="EMBL/GenBank/DDBJ databases">
        <authorList>
            <person name="de Groot N.N."/>
        </authorList>
    </citation>
    <scope>NUCLEOTIDE SEQUENCE [LARGE SCALE GENOMIC DNA]</scope>
    <source>
        <strain evidence="13 14">DSM 8423</strain>
    </source>
</reference>
<dbReference type="InterPro" id="IPR006073">
    <property type="entry name" value="GTP-bd"/>
</dbReference>
<dbReference type="GO" id="GO:0005829">
    <property type="term" value="C:cytosol"/>
    <property type="evidence" value="ECO:0007669"/>
    <property type="project" value="TreeGrafter"/>
</dbReference>
<dbReference type="PANTHER" id="PTHR42698:SF1">
    <property type="entry name" value="GTPASE ERA, MITOCHONDRIAL"/>
    <property type="match status" value="1"/>
</dbReference>
<evidence type="ECO:0000256" key="5">
    <source>
        <dbReference type="ARBA" id="ARBA00022741"/>
    </source>
</evidence>
<keyword evidence="4" id="KW-0997">Cell inner membrane</keyword>
<dbReference type="GO" id="GO:0005886">
    <property type="term" value="C:plasma membrane"/>
    <property type="evidence" value="ECO:0007669"/>
    <property type="project" value="UniProtKB-SubCell"/>
</dbReference>
<dbReference type="EMBL" id="FOBS01000015">
    <property type="protein sequence ID" value="SEM43094.1"/>
    <property type="molecule type" value="Genomic_DNA"/>
</dbReference>
<accession>A0A1H7YB53</accession>
<dbReference type="SUPFAM" id="SSF52540">
    <property type="entry name" value="P-loop containing nucleoside triphosphate hydrolases"/>
    <property type="match status" value="1"/>
</dbReference>
<evidence type="ECO:0000256" key="7">
    <source>
        <dbReference type="ARBA" id="ARBA00023134"/>
    </source>
</evidence>
<feature type="region of interest" description="G4" evidence="9">
    <location>
        <begin position="120"/>
        <end position="123"/>
    </location>
</feature>
<feature type="binding site" evidence="8">
    <location>
        <begin position="11"/>
        <end position="18"/>
    </location>
    <ligand>
        <name>GTP</name>
        <dbReference type="ChEBI" id="CHEBI:37565"/>
    </ligand>
</feature>
<evidence type="ECO:0000259" key="11">
    <source>
        <dbReference type="PROSITE" id="PS50823"/>
    </source>
</evidence>
<dbReference type="GO" id="GO:0000028">
    <property type="term" value="P:ribosomal small subunit assembly"/>
    <property type="evidence" value="ECO:0007669"/>
    <property type="project" value="TreeGrafter"/>
</dbReference>
<dbReference type="Proteomes" id="UP000198744">
    <property type="component" value="Unassembled WGS sequence"/>
</dbReference>
<gene>
    <name evidence="8" type="primary">era</name>
    <name evidence="13" type="ORF">SAMN04489760_11533</name>
</gene>
<organism evidence="13 14">
    <name type="scientific">Syntrophus gentianae</name>
    <dbReference type="NCBI Taxonomy" id="43775"/>
    <lineage>
        <taxon>Bacteria</taxon>
        <taxon>Pseudomonadati</taxon>
        <taxon>Thermodesulfobacteriota</taxon>
        <taxon>Syntrophia</taxon>
        <taxon>Syntrophales</taxon>
        <taxon>Syntrophaceae</taxon>
        <taxon>Syntrophus</taxon>
    </lineage>
</organism>
<dbReference type="PROSITE" id="PS51713">
    <property type="entry name" value="G_ERA"/>
    <property type="match status" value="1"/>
</dbReference>
<comment type="function">
    <text evidence="8">An essential GTPase that binds both GDP and GTP, with rapid nucleotide exchange. Plays a role in 16S rRNA processing and 30S ribosomal subunit biogenesis and possibly also in cell cycle regulation and energy metabolism.</text>
</comment>
<dbReference type="InterPro" id="IPR009019">
    <property type="entry name" value="KH_sf_prok-type"/>
</dbReference>
<proteinExistence type="inferred from homology"/>
<evidence type="ECO:0000256" key="9">
    <source>
        <dbReference type="PROSITE-ProRule" id="PRU01050"/>
    </source>
</evidence>
<dbReference type="GO" id="GO:0070181">
    <property type="term" value="F:small ribosomal subunit rRNA binding"/>
    <property type="evidence" value="ECO:0007669"/>
    <property type="project" value="UniProtKB-UniRule"/>
</dbReference>
<evidence type="ECO:0000313" key="14">
    <source>
        <dbReference type="Proteomes" id="UP000198744"/>
    </source>
</evidence>
<evidence type="ECO:0000256" key="4">
    <source>
        <dbReference type="ARBA" id="ARBA00022519"/>
    </source>
</evidence>
<comment type="subunit">
    <text evidence="8">Monomer.</text>
</comment>
<name>A0A1H7YB53_9BACT</name>
<sequence length="295" mass="33486">MFKSGFIGIIGRPNVGKSTLLNGILGEKLAIITSKPQTTRNRIVGIFNREDAQFIFVDTPGIHSARTPLNRLMVRTARETFTDSDVLLLVVEGGQETTPDDLLIIESLKATSVPKFLILNKIDLIRREQLLPQMDAYRNLHPFAEMIPISALTGDGIPLLLDELWKYLPEGPRYFPEDMMTDSSERFVAAEIVREKILLLTHKEIPYSAAVVVDAFKEDEAKNLIRISATINVEKDSQKAILIGKKGSMLKEIGTQSRLEMETFFAARIYLELFVRVRKDWTKDPRMLREFGYSE</sequence>
<comment type="similarity">
    <text evidence="1 8 9 10">Belongs to the TRAFAC class TrmE-Era-EngA-EngB-Septin-like GTPase superfamily. Era GTPase family.</text>
</comment>
<keyword evidence="7 8" id="KW-0342">GTP-binding</keyword>
<dbReference type="InterPro" id="IPR005662">
    <property type="entry name" value="GTPase_Era-like"/>
</dbReference>
<dbReference type="Pfam" id="PF07650">
    <property type="entry name" value="KH_2"/>
    <property type="match status" value="1"/>
</dbReference>
<evidence type="ECO:0000256" key="6">
    <source>
        <dbReference type="ARBA" id="ARBA00022884"/>
    </source>
</evidence>
<keyword evidence="8" id="KW-0472">Membrane</keyword>
<dbReference type="NCBIfam" id="TIGR00436">
    <property type="entry name" value="era"/>
    <property type="match status" value="1"/>
</dbReference>
<evidence type="ECO:0000256" key="3">
    <source>
        <dbReference type="ARBA" id="ARBA00022517"/>
    </source>
</evidence>
<evidence type="ECO:0000256" key="1">
    <source>
        <dbReference type="ARBA" id="ARBA00007921"/>
    </source>
</evidence>
<evidence type="ECO:0000256" key="8">
    <source>
        <dbReference type="HAMAP-Rule" id="MF_00367"/>
    </source>
</evidence>
<feature type="region of interest" description="G5" evidence="9">
    <location>
        <begin position="149"/>
        <end position="151"/>
    </location>
</feature>
<dbReference type="InterPro" id="IPR030388">
    <property type="entry name" value="G_ERA_dom"/>
</dbReference>
<dbReference type="InterPro" id="IPR005225">
    <property type="entry name" value="Small_GTP-bd"/>
</dbReference>
<dbReference type="HAMAP" id="MF_00367">
    <property type="entry name" value="GTPase_Era"/>
    <property type="match status" value="1"/>
</dbReference>
<dbReference type="GO" id="GO:0043024">
    <property type="term" value="F:ribosomal small subunit binding"/>
    <property type="evidence" value="ECO:0007669"/>
    <property type="project" value="TreeGrafter"/>
</dbReference>
<dbReference type="PROSITE" id="PS50823">
    <property type="entry name" value="KH_TYPE_2"/>
    <property type="match status" value="1"/>
</dbReference>
<dbReference type="InterPro" id="IPR004044">
    <property type="entry name" value="KH_dom_type_2"/>
</dbReference>
<dbReference type="InterPro" id="IPR027417">
    <property type="entry name" value="P-loop_NTPase"/>
</dbReference>
<evidence type="ECO:0000256" key="2">
    <source>
        <dbReference type="ARBA" id="ARBA00020484"/>
    </source>
</evidence>
<dbReference type="OrthoDB" id="9805918at2"/>
<feature type="domain" description="KH type-2" evidence="11">
    <location>
        <begin position="201"/>
        <end position="279"/>
    </location>
</feature>
<dbReference type="PANTHER" id="PTHR42698">
    <property type="entry name" value="GTPASE ERA"/>
    <property type="match status" value="1"/>
</dbReference>
<keyword evidence="14" id="KW-1185">Reference proteome</keyword>
<dbReference type="Gene3D" id="3.30.300.20">
    <property type="match status" value="1"/>
</dbReference>
<feature type="region of interest" description="G2" evidence="9">
    <location>
        <begin position="37"/>
        <end position="41"/>
    </location>
</feature>